<protein>
    <recommendedName>
        <fullName evidence="3">Transposase DDE domain-containing protein</fullName>
    </recommendedName>
</protein>
<accession>A0A5C8K793</accession>
<reference evidence="1 2" key="1">
    <citation type="submission" date="2019-08" db="EMBL/GenBank/DDBJ databases">
        <authorList>
            <person name="Shi S."/>
        </authorList>
    </citation>
    <scope>NUCLEOTIDE SEQUENCE [LARGE SCALE GENOMIC DNA]</scope>
    <source>
        <strain evidence="1 2">GY10130</strain>
    </source>
</reference>
<dbReference type="AlphaFoldDB" id="A0A5C8K793"/>
<name>A0A5C8K793_9BACT</name>
<dbReference type="OrthoDB" id="982794at2"/>
<dbReference type="RefSeq" id="WP_147921296.1">
    <property type="nucleotide sequence ID" value="NZ_VRTY01000025.1"/>
</dbReference>
<evidence type="ECO:0008006" key="3">
    <source>
        <dbReference type="Google" id="ProtNLM"/>
    </source>
</evidence>
<evidence type="ECO:0000313" key="2">
    <source>
        <dbReference type="Proteomes" id="UP000321926"/>
    </source>
</evidence>
<dbReference type="Proteomes" id="UP000321926">
    <property type="component" value="Unassembled WGS sequence"/>
</dbReference>
<sequence length="103" mass="11879">MDYSRAILSGTRSLLNQHFGTTDFKASTLDGLHLQTAVAVCHLLRNNLSKLLQILYRIDVDEQKVKKVMTCQTTAEVAENMAHLIIKRELQKVQTRFMYNRQN</sequence>
<dbReference type="EMBL" id="VRTY01000025">
    <property type="protein sequence ID" value="TXK48039.1"/>
    <property type="molecule type" value="Genomic_DNA"/>
</dbReference>
<comment type="caution">
    <text evidence="1">The sequence shown here is derived from an EMBL/GenBank/DDBJ whole genome shotgun (WGS) entry which is preliminary data.</text>
</comment>
<evidence type="ECO:0000313" key="1">
    <source>
        <dbReference type="EMBL" id="TXK48039.1"/>
    </source>
</evidence>
<gene>
    <name evidence="1" type="ORF">FVR03_08390</name>
</gene>
<organism evidence="1 2">
    <name type="scientific">Pontibacter qinzhouensis</name>
    <dbReference type="NCBI Taxonomy" id="2603253"/>
    <lineage>
        <taxon>Bacteria</taxon>
        <taxon>Pseudomonadati</taxon>
        <taxon>Bacteroidota</taxon>
        <taxon>Cytophagia</taxon>
        <taxon>Cytophagales</taxon>
        <taxon>Hymenobacteraceae</taxon>
        <taxon>Pontibacter</taxon>
    </lineage>
</organism>
<proteinExistence type="predicted"/>
<keyword evidence="2" id="KW-1185">Reference proteome</keyword>